<dbReference type="Gene3D" id="3.30.9.10">
    <property type="entry name" value="D-Amino Acid Oxidase, subunit A, domain 2"/>
    <property type="match status" value="1"/>
</dbReference>
<dbReference type="PANTHER" id="PTHR10961:SF7">
    <property type="entry name" value="FAD DEPENDENT OXIDOREDUCTASE DOMAIN-CONTAINING PROTEIN"/>
    <property type="match status" value="1"/>
</dbReference>
<evidence type="ECO:0000313" key="7">
    <source>
        <dbReference type="EMBL" id="MCS5725756.1"/>
    </source>
</evidence>
<gene>
    <name evidence="7" type="ORF">N1028_07580</name>
</gene>
<dbReference type="PANTHER" id="PTHR10961">
    <property type="entry name" value="PEROXISOMAL SARCOSINE OXIDASE"/>
    <property type="match status" value="1"/>
</dbReference>
<evidence type="ECO:0000256" key="3">
    <source>
        <dbReference type="ARBA" id="ARBA00022827"/>
    </source>
</evidence>
<evidence type="ECO:0000256" key="2">
    <source>
        <dbReference type="ARBA" id="ARBA00022630"/>
    </source>
</evidence>
<keyword evidence="8" id="KW-1185">Reference proteome</keyword>
<feature type="region of interest" description="Disordered" evidence="5">
    <location>
        <begin position="382"/>
        <end position="411"/>
    </location>
</feature>
<keyword evidence="3" id="KW-0274">FAD</keyword>
<keyword evidence="2" id="KW-0285">Flavoprotein</keyword>
<evidence type="ECO:0000313" key="8">
    <source>
        <dbReference type="Proteomes" id="UP001165587"/>
    </source>
</evidence>
<comment type="caution">
    <text evidence="7">The sequence shown here is derived from an EMBL/GenBank/DDBJ whole genome shotgun (WGS) entry which is preliminary data.</text>
</comment>
<feature type="domain" description="FAD dependent oxidoreductase" evidence="6">
    <location>
        <begin position="6"/>
        <end position="380"/>
    </location>
</feature>
<evidence type="ECO:0000256" key="4">
    <source>
        <dbReference type="ARBA" id="ARBA00023002"/>
    </source>
</evidence>
<feature type="region of interest" description="Disordered" evidence="5">
    <location>
        <begin position="260"/>
        <end position="279"/>
    </location>
</feature>
<organism evidence="7 8">
    <name type="scientific">Herbiconiux oxytropis</name>
    <dbReference type="NCBI Taxonomy" id="2970915"/>
    <lineage>
        <taxon>Bacteria</taxon>
        <taxon>Bacillati</taxon>
        <taxon>Actinomycetota</taxon>
        <taxon>Actinomycetes</taxon>
        <taxon>Micrococcales</taxon>
        <taxon>Microbacteriaceae</taxon>
        <taxon>Herbiconiux</taxon>
    </lineage>
</organism>
<name>A0AA41XIH7_9MICO</name>
<dbReference type="Pfam" id="PF01266">
    <property type="entry name" value="DAO"/>
    <property type="match status" value="1"/>
</dbReference>
<dbReference type="EMBL" id="JANLCK010000003">
    <property type="protein sequence ID" value="MCS5725756.1"/>
    <property type="molecule type" value="Genomic_DNA"/>
</dbReference>
<keyword evidence="4" id="KW-0560">Oxidoreductase</keyword>
<reference evidence="7" key="1">
    <citation type="submission" date="2022-08" db="EMBL/GenBank/DDBJ databases">
        <authorList>
            <person name="Deng Y."/>
            <person name="Han X.-F."/>
            <person name="Zhang Y.-Q."/>
        </authorList>
    </citation>
    <scope>NUCLEOTIDE SEQUENCE</scope>
    <source>
        <strain evidence="7">CPCC 203407</strain>
    </source>
</reference>
<evidence type="ECO:0000256" key="1">
    <source>
        <dbReference type="ARBA" id="ARBA00001974"/>
    </source>
</evidence>
<comment type="cofactor">
    <cofactor evidence="1">
        <name>FAD</name>
        <dbReference type="ChEBI" id="CHEBI:57692"/>
    </cofactor>
</comment>
<dbReference type="InterPro" id="IPR036188">
    <property type="entry name" value="FAD/NAD-bd_sf"/>
</dbReference>
<proteinExistence type="predicted"/>
<dbReference type="InterPro" id="IPR006076">
    <property type="entry name" value="FAD-dep_OxRdtase"/>
</dbReference>
<dbReference type="Gene3D" id="3.50.50.60">
    <property type="entry name" value="FAD/NAD(P)-binding domain"/>
    <property type="match status" value="2"/>
</dbReference>
<dbReference type="AlphaFoldDB" id="A0AA41XIH7"/>
<evidence type="ECO:0000256" key="5">
    <source>
        <dbReference type="SAM" id="MobiDB-lite"/>
    </source>
</evidence>
<sequence>MVLSVDTVIVGGGALGSAAAWQLARRGAEVLVLEQSPAAGPQPAAGSESPGGPAEPAAAAFSAHPFLVASADSVRLAMLREAVPEWAELEASSERPLVWRTGAALHGAVPDLDVLTELVQRFGFEAEALPAAEAERRWPGLVFEERVLSTPGAGSVDPVAAVASLRRAAAEEGAEFRHGHRVTRVRVLGDDEVRLEVQPVDAEGEPAGSGEVVVARQAVFAVGVWTSKLLGRVIALPHTIVGRSQPTRYSRKHPLEEPWPVLSHRPEPGSRRHRSWPGALDAVPDPSGVVLRWRDVGKVVDPDAGPARPDPRQRTALQRYLREWLPGADPEGAVETWSVFARTADTQFVIDRIGPVVVGAGLPERGFAFVPAVGRILADLAEGSGGNGPGGPRSAAGPARFSLLPSRRERS</sequence>
<dbReference type="InterPro" id="IPR045170">
    <property type="entry name" value="MTOX"/>
</dbReference>
<accession>A0AA41XIH7</accession>
<evidence type="ECO:0000259" key="6">
    <source>
        <dbReference type="Pfam" id="PF01266"/>
    </source>
</evidence>
<feature type="region of interest" description="Disordered" evidence="5">
    <location>
        <begin position="37"/>
        <end position="57"/>
    </location>
</feature>
<dbReference type="RefSeq" id="WP_259526332.1">
    <property type="nucleotide sequence ID" value="NZ_JANLCK010000003.1"/>
</dbReference>
<protein>
    <submittedName>
        <fullName evidence="7">FAD-binding oxidoreductase</fullName>
    </submittedName>
</protein>
<dbReference type="GO" id="GO:0050660">
    <property type="term" value="F:flavin adenine dinucleotide binding"/>
    <property type="evidence" value="ECO:0007669"/>
    <property type="project" value="InterPro"/>
</dbReference>
<dbReference type="Proteomes" id="UP001165587">
    <property type="component" value="Unassembled WGS sequence"/>
</dbReference>
<dbReference type="SUPFAM" id="SSF51905">
    <property type="entry name" value="FAD/NAD(P)-binding domain"/>
    <property type="match status" value="1"/>
</dbReference>
<dbReference type="GO" id="GO:0008115">
    <property type="term" value="F:sarcosine oxidase activity"/>
    <property type="evidence" value="ECO:0007669"/>
    <property type="project" value="TreeGrafter"/>
</dbReference>